<protein>
    <recommendedName>
        <fullName evidence="3">RNA helicase</fullName>
        <ecNumber evidence="3">3.6.4.13</ecNumber>
    </recommendedName>
</protein>
<dbReference type="InterPro" id="IPR047187">
    <property type="entry name" value="SF1_C_Upf1"/>
</dbReference>
<dbReference type="InterPro" id="IPR026122">
    <property type="entry name" value="MOV-10/SDE3_DEXXQ/H-box"/>
</dbReference>
<sequence length="996" mass="111531">MAKICPQLLATGTCVDSTCSYQHDLHSCDICGVMCSTASALASHTSGKKHRNRVAGKNNMLHCSICERNVMAHNWRAHVFGGPHTRAANSRGISGVIKGEDVVTDIPGNKFCDLCRVHIPDNLWSLHIRSRFHKRQEGYQAMKAVFDEAARDKNGVTIEGVFNFDIIEPTVGATGLNLSSKIKLTVPQSRITLVEVKLASVGRKGVSSSFSVAIDASLGLLKYGKPMNVVSVFKQSHIGRYEDRIEFTFEDVQLKKRFLICRTLRAIIGNKADHQLLRPKAPYVPRERLERQPVLSVVEGIAPPTLTVIPYAFKLPAANIPKPLLSTLSHGSVSEMIRNVRRMFLPSVLDSDSYARHFKHLLWIEEFRMDRDMERYDMTGVTLKQHRSYHYLEVPGLAEKRPSVLVGDRILVQKPEAAKGHWYEGGVHVLHQAEVGLRFHGSFSGGPGQHYNVRFKLNRIPMRRQHQAMDTVFSQERVLFPAKAHLPPGLYPSPVEKRLKLFNPLLAKNNPQLQAVISIVNQPPGSVPFVVFGPPGTGKTITMVEAIQQVLLANPKAKVLACAPSNSAADLIASRLSRLSTDELFRFYAPSRFKNQVPDELLPYAYLRDDTHFSVPPLARMKQFRVIITTCVSASVISGIGIPRGHYSHIFIDEAGHATEPEVFISVKTMADNSTNIVLSGDPKQLGPIIRSGVARELGLEKSYIERLMDRDVYDIQTGYGRSVIKLVKNFRSHQAILKFPNENFYNGDLQQCGDPGVINSFIGSPFLPAKKFPIIFHGISGKDDRESSSPSFFNIDEVSQVKAYVEKLRAERQFRVTDHDIGIITPYHAQCLKIRAVLKAVADEIKVGSVEEFQGQERRVIIISTVRSSKEFVEYDLRHTLGFVANPRRFNVAVTRAKALLIVVGDPQVLSLDPLWRSFLNYVHSNNGWTGQPPTWDTSVPVNPEGGYDRIIREEAQLDMNDFSRRLEALTIAGTLDEDTEALEVQVDRPWRDME</sequence>
<evidence type="ECO:0000313" key="14">
    <source>
        <dbReference type="Proteomes" id="UP000807353"/>
    </source>
</evidence>
<dbReference type="CDD" id="cd18808">
    <property type="entry name" value="SF1_C_Upf1"/>
    <property type="match status" value="1"/>
</dbReference>
<comment type="caution">
    <text evidence="13">The sequence shown here is derived from an EMBL/GenBank/DDBJ whole genome shotgun (WGS) entry which is preliminary data.</text>
</comment>
<dbReference type="PANTHER" id="PTHR45418">
    <property type="entry name" value="CANCER/TESTIS ANTIGEN 55"/>
    <property type="match status" value="1"/>
</dbReference>
<keyword evidence="14" id="KW-1185">Reference proteome</keyword>
<proteinExistence type="inferred from homology"/>
<comment type="catalytic activity">
    <reaction evidence="11">
        <text>ATP + H2O = ADP + phosphate + H(+)</text>
        <dbReference type="Rhea" id="RHEA:13065"/>
        <dbReference type="ChEBI" id="CHEBI:15377"/>
        <dbReference type="ChEBI" id="CHEBI:15378"/>
        <dbReference type="ChEBI" id="CHEBI:30616"/>
        <dbReference type="ChEBI" id="CHEBI:43474"/>
        <dbReference type="ChEBI" id="CHEBI:456216"/>
        <dbReference type="EC" id="3.6.4.13"/>
    </reaction>
</comment>
<evidence type="ECO:0000256" key="2">
    <source>
        <dbReference type="ARBA" id="ARBA00005601"/>
    </source>
</evidence>
<keyword evidence="8" id="KW-0067">ATP-binding</keyword>
<gene>
    <name evidence="13" type="ORF">BDZ94DRAFT_1271913</name>
</gene>
<dbReference type="Pfam" id="PF13086">
    <property type="entry name" value="AAA_11"/>
    <property type="match status" value="2"/>
</dbReference>
<evidence type="ECO:0000256" key="7">
    <source>
        <dbReference type="ARBA" id="ARBA00022806"/>
    </source>
</evidence>
<dbReference type="GO" id="GO:0016787">
    <property type="term" value="F:hydrolase activity"/>
    <property type="evidence" value="ECO:0007669"/>
    <property type="project" value="UniProtKB-KW"/>
</dbReference>
<evidence type="ECO:0000256" key="10">
    <source>
        <dbReference type="ARBA" id="ARBA00023158"/>
    </source>
</evidence>
<dbReference type="InterPro" id="IPR041679">
    <property type="entry name" value="DNA2/NAM7-like_C"/>
</dbReference>
<evidence type="ECO:0000256" key="5">
    <source>
        <dbReference type="ARBA" id="ARBA00022741"/>
    </source>
</evidence>
<dbReference type="Pfam" id="PF13087">
    <property type="entry name" value="AAA_12"/>
    <property type="match status" value="1"/>
</dbReference>
<dbReference type="InterPro" id="IPR036236">
    <property type="entry name" value="Znf_C2H2_sf"/>
</dbReference>
<dbReference type="PANTHER" id="PTHR45418:SF1">
    <property type="entry name" value="CANCER_TESTIS ANTIGEN 55"/>
    <property type="match status" value="1"/>
</dbReference>
<dbReference type="InterPro" id="IPR049080">
    <property type="entry name" value="MOV-10-like_beta-barrel"/>
</dbReference>
<evidence type="ECO:0000256" key="9">
    <source>
        <dbReference type="ARBA" id="ARBA00022884"/>
    </source>
</evidence>
<evidence type="ECO:0000259" key="12">
    <source>
        <dbReference type="PROSITE" id="PS00028"/>
    </source>
</evidence>
<dbReference type="EC" id="3.6.4.13" evidence="3"/>
<organism evidence="13 14">
    <name type="scientific">Collybia nuda</name>
    <dbReference type="NCBI Taxonomy" id="64659"/>
    <lineage>
        <taxon>Eukaryota</taxon>
        <taxon>Fungi</taxon>
        <taxon>Dikarya</taxon>
        <taxon>Basidiomycota</taxon>
        <taxon>Agaricomycotina</taxon>
        <taxon>Agaricomycetes</taxon>
        <taxon>Agaricomycetidae</taxon>
        <taxon>Agaricales</taxon>
        <taxon>Tricholomatineae</taxon>
        <taxon>Clitocybaceae</taxon>
        <taxon>Collybia</taxon>
    </lineage>
</organism>
<comment type="similarity">
    <text evidence="2">Belongs to the DNA2/NAM7 helicase family. SDE3 subfamily.</text>
</comment>
<dbReference type="AlphaFoldDB" id="A0A9P5XWL7"/>
<evidence type="ECO:0000313" key="13">
    <source>
        <dbReference type="EMBL" id="KAF9457917.1"/>
    </source>
</evidence>
<dbReference type="GO" id="GO:0032574">
    <property type="term" value="F:5'-3' RNA helicase activity"/>
    <property type="evidence" value="ECO:0007669"/>
    <property type="project" value="InterPro"/>
</dbReference>
<evidence type="ECO:0000256" key="3">
    <source>
        <dbReference type="ARBA" id="ARBA00012552"/>
    </source>
</evidence>
<keyword evidence="9" id="KW-0694">RNA-binding</keyword>
<keyword evidence="6 13" id="KW-0378">Hydrolase</keyword>
<evidence type="ECO:0000256" key="8">
    <source>
        <dbReference type="ARBA" id="ARBA00022840"/>
    </source>
</evidence>
<keyword evidence="10" id="KW-0943">RNA-mediated gene silencing</keyword>
<keyword evidence="7" id="KW-0347">Helicase</keyword>
<dbReference type="InterPro" id="IPR003604">
    <property type="entry name" value="Matrin/U1-like-C_Znf_C2H2"/>
</dbReference>
<evidence type="ECO:0000256" key="11">
    <source>
        <dbReference type="ARBA" id="ARBA00047984"/>
    </source>
</evidence>
<evidence type="ECO:0000256" key="1">
    <source>
        <dbReference type="ARBA" id="ARBA00004331"/>
    </source>
</evidence>
<dbReference type="OrthoDB" id="6513042at2759"/>
<feature type="domain" description="C2H2-type" evidence="12">
    <location>
        <begin position="28"/>
        <end position="50"/>
    </location>
</feature>
<dbReference type="CDD" id="cd18038">
    <property type="entry name" value="DEXXQc_Helz-like"/>
    <property type="match status" value="1"/>
</dbReference>
<dbReference type="InterPro" id="IPR027417">
    <property type="entry name" value="P-loop_NTPase"/>
</dbReference>
<dbReference type="InterPro" id="IPR041677">
    <property type="entry name" value="DNA2/NAM7_AAA_11"/>
</dbReference>
<evidence type="ECO:0000256" key="6">
    <source>
        <dbReference type="ARBA" id="ARBA00022801"/>
    </source>
</evidence>
<evidence type="ECO:0000256" key="4">
    <source>
        <dbReference type="ARBA" id="ARBA00022490"/>
    </source>
</evidence>
<dbReference type="SUPFAM" id="SSF57667">
    <property type="entry name" value="beta-beta-alpha zinc fingers"/>
    <property type="match status" value="1"/>
</dbReference>
<dbReference type="GO" id="GO:0036464">
    <property type="term" value="C:cytoplasmic ribonucleoprotein granule"/>
    <property type="evidence" value="ECO:0007669"/>
    <property type="project" value="UniProtKB-SubCell"/>
</dbReference>
<dbReference type="FunFam" id="3.40.50.300:FF:000608">
    <property type="entry name" value="Mov10 RISC complex RNA helicase"/>
    <property type="match status" value="1"/>
</dbReference>
<dbReference type="Gene3D" id="3.30.160.60">
    <property type="entry name" value="Classic Zinc Finger"/>
    <property type="match status" value="1"/>
</dbReference>
<dbReference type="GO" id="GO:0008270">
    <property type="term" value="F:zinc ion binding"/>
    <property type="evidence" value="ECO:0007669"/>
    <property type="project" value="InterPro"/>
</dbReference>
<keyword evidence="4" id="KW-0963">Cytoplasm</keyword>
<dbReference type="InterPro" id="IPR013087">
    <property type="entry name" value="Znf_C2H2_type"/>
</dbReference>
<dbReference type="PROSITE" id="PS00028">
    <property type="entry name" value="ZINC_FINGER_C2H2_1"/>
    <property type="match status" value="1"/>
</dbReference>
<dbReference type="Pfam" id="PF21634">
    <property type="entry name" value="MOV-10_beta-barrel"/>
    <property type="match status" value="1"/>
</dbReference>
<dbReference type="SUPFAM" id="SSF52540">
    <property type="entry name" value="P-loop containing nucleoside triphosphate hydrolases"/>
    <property type="match status" value="1"/>
</dbReference>
<keyword evidence="5" id="KW-0547">Nucleotide-binding</keyword>
<comment type="subcellular location">
    <subcellularLocation>
        <location evidence="1">Cytoplasm</location>
        <location evidence="1">Cytoplasmic ribonucleoprotein granule</location>
    </subcellularLocation>
</comment>
<dbReference type="EMBL" id="MU150354">
    <property type="protein sequence ID" value="KAF9457917.1"/>
    <property type="molecule type" value="Genomic_DNA"/>
</dbReference>
<dbReference type="SMART" id="SM00451">
    <property type="entry name" value="ZnF_U1"/>
    <property type="match status" value="3"/>
</dbReference>
<reference evidence="13" key="1">
    <citation type="submission" date="2020-11" db="EMBL/GenBank/DDBJ databases">
        <authorList>
            <consortium name="DOE Joint Genome Institute"/>
            <person name="Ahrendt S."/>
            <person name="Riley R."/>
            <person name="Andreopoulos W."/>
            <person name="Labutti K."/>
            <person name="Pangilinan J."/>
            <person name="Ruiz-Duenas F.J."/>
            <person name="Barrasa J.M."/>
            <person name="Sanchez-Garcia M."/>
            <person name="Camarero S."/>
            <person name="Miyauchi S."/>
            <person name="Serrano A."/>
            <person name="Linde D."/>
            <person name="Babiker R."/>
            <person name="Drula E."/>
            <person name="Ayuso-Fernandez I."/>
            <person name="Pacheco R."/>
            <person name="Padilla G."/>
            <person name="Ferreira P."/>
            <person name="Barriuso J."/>
            <person name="Kellner H."/>
            <person name="Castanera R."/>
            <person name="Alfaro M."/>
            <person name="Ramirez L."/>
            <person name="Pisabarro A.G."/>
            <person name="Kuo A."/>
            <person name="Tritt A."/>
            <person name="Lipzen A."/>
            <person name="He G."/>
            <person name="Yan M."/>
            <person name="Ng V."/>
            <person name="Cullen D."/>
            <person name="Martin F."/>
            <person name="Rosso M.-N."/>
            <person name="Henrissat B."/>
            <person name="Hibbett D."/>
            <person name="Martinez A.T."/>
            <person name="Grigoriev I.V."/>
        </authorList>
    </citation>
    <scope>NUCLEOTIDE SEQUENCE</scope>
    <source>
        <strain evidence="13">CBS 247.69</strain>
    </source>
</reference>
<dbReference type="GO" id="GO:0031047">
    <property type="term" value="P:regulatory ncRNA-mediated gene silencing"/>
    <property type="evidence" value="ECO:0007669"/>
    <property type="project" value="UniProtKB-KW"/>
</dbReference>
<dbReference type="Gene3D" id="3.40.50.300">
    <property type="entry name" value="P-loop containing nucleotide triphosphate hydrolases"/>
    <property type="match status" value="2"/>
</dbReference>
<name>A0A9P5XWL7_9AGAR</name>
<dbReference type="GO" id="GO:0005524">
    <property type="term" value="F:ATP binding"/>
    <property type="evidence" value="ECO:0007669"/>
    <property type="project" value="UniProtKB-KW"/>
</dbReference>
<dbReference type="Pfam" id="PF12874">
    <property type="entry name" value="zf-met"/>
    <property type="match status" value="1"/>
</dbReference>
<dbReference type="Proteomes" id="UP000807353">
    <property type="component" value="Unassembled WGS sequence"/>
</dbReference>
<accession>A0A9P5XWL7</accession>
<dbReference type="GO" id="GO:0003723">
    <property type="term" value="F:RNA binding"/>
    <property type="evidence" value="ECO:0007669"/>
    <property type="project" value="UniProtKB-KW"/>
</dbReference>